<evidence type="ECO:0000256" key="1">
    <source>
        <dbReference type="ARBA" id="ARBA00006611"/>
    </source>
</evidence>
<dbReference type="Gene3D" id="3.40.50.300">
    <property type="entry name" value="P-loop containing nucleotide triphosphate hydrolases"/>
    <property type="match status" value="1"/>
</dbReference>
<dbReference type="GO" id="GO:0016887">
    <property type="term" value="F:ATP hydrolysis activity"/>
    <property type="evidence" value="ECO:0007669"/>
    <property type="project" value="InterPro"/>
</dbReference>
<dbReference type="InterPro" id="IPR027417">
    <property type="entry name" value="P-loop_NTPase"/>
</dbReference>
<dbReference type="InterPro" id="IPR003593">
    <property type="entry name" value="AAA+_ATPase"/>
</dbReference>
<dbReference type="InterPro" id="IPR050921">
    <property type="entry name" value="T4SS_GSP_E_ATPase"/>
</dbReference>
<dbReference type="EMBL" id="MTBD01000037">
    <property type="protein sequence ID" value="PRP68810.1"/>
    <property type="molecule type" value="Genomic_DNA"/>
</dbReference>
<proteinExistence type="inferred from homology"/>
<evidence type="ECO:0000313" key="4">
    <source>
        <dbReference type="Proteomes" id="UP000239469"/>
    </source>
</evidence>
<dbReference type="PANTHER" id="PTHR30486:SF12">
    <property type="entry name" value="TYPE IV PILUS ATPASE PILU"/>
    <property type="match status" value="1"/>
</dbReference>
<feature type="domain" description="AAA+ ATPase" evidence="2">
    <location>
        <begin position="127"/>
        <end position="252"/>
    </location>
</feature>
<sequence length="351" mass="37954">MLSQTLATLLQQHAALADFYLQTQRPLSFVAAQGRVVPEPALLVSTRDLESLLSGRYPNGNLHEALLQLGGVDDFRLNLGGQEFRGALRSTRSGGALSLTLRRIRPQIPPFEGTGLPLELEALLRTKDGLILFTGPTGSGKSTSMASCAQRYAQTFPGKIVTFEDPIEYQIQEGCAAVDQHEIGTDVASFIKGLMGAMRESPTMIIIGEIRDAETLQAALQGAETGHLVLASLHTNNFAATVDRVCDLLSGPHVDALRKTFAGLLRAVVSQQLLPAREGEGRVLAHEVVVPNPAIINTIRKGELQILQGEIEKRLPLLHSLNDHLAELVREGKVTAEAARQASYKPDALRI</sequence>
<comment type="caution">
    <text evidence="3">The sequence shown here is derived from an EMBL/GenBank/DDBJ whole genome shotgun (WGS) entry which is preliminary data.</text>
</comment>
<accession>A0A2S9WZC0</accession>
<name>A0A2S9WZC0_9NEIS</name>
<reference evidence="3 4" key="1">
    <citation type="submission" date="2017-01" db="EMBL/GenBank/DDBJ databases">
        <title>New insights into the genetic diversity of Chromobacterium isolated from tropical freshwater lake.</title>
        <authorList>
            <person name="Santos A.B."/>
            <person name="Nascimento A.M."/>
            <person name="Da Silva P.C."/>
        </authorList>
    </citation>
    <scope>NUCLEOTIDE SEQUENCE [LARGE SCALE GENOMIC DNA]</scope>
    <source>
        <strain evidence="3 4">56AF</strain>
    </source>
</reference>
<dbReference type="InterPro" id="IPR001482">
    <property type="entry name" value="T2SS/T4SS_dom"/>
</dbReference>
<dbReference type="SMART" id="SM00382">
    <property type="entry name" value="AAA"/>
    <property type="match status" value="1"/>
</dbReference>
<dbReference type="RefSeq" id="WP_189339023.1">
    <property type="nucleotide sequence ID" value="NZ_MTBD01000037.1"/>
</dbReference>
<organism evidence="3 4">
    <name type="scientific">Chromobacterium amazonense</name>
    <dbReference type="NCBI Taxonomy" id="1382803"/>
    <lineage>
        <taxon>Bacteria</taxon>
        <taxon>Pseudomonadati</taxon>
        <taxon>Pseudomonadota</taxon>
        <taxon>Betaproteobacteria</taxon>
        <taxon>Neisseriales</taxon>
        <taxon>Chromobacteriaceae</taxon>
        <taxon>Chromobacterium</taxon>
    </lineage>
</organism>
<protein>
    <recommendedName>
        <fullName evidence="2">AAA+ ATPase domain-containing protein</fullName>
    </recommendedName>
</protein>
<dbReference type="Proteomes" id="UP000239469">
    <property type="component" value="Unassembled WGS sequence"/>
</dbReference>
<dbReference type="Pfam" id="PF00437">
    <property type="entry name" value="T2SSE"/>
    <property type="match status" value="1"/>
</dbReference>
<comment type="similarity">
    <text evidence="1">Belongs to the GSP E family.</text>
</comment>
<evidence type="ECO:0000313" key="3">
    <source>
        <dbReference type="EMBL" id="PRP68810.1"/>
    </source>
</evidence>
<dbReference type="PANTHER" id="PTHR30486">
    <property type="entry name" value="TWITCHING MOTILITY PROTEIN PILT"/>
    <property type="match status" value="1"/>
</dbReference>
<dbReference type="AlphaFoldDB" id="A0A2S9WZC0"/>
<gene>
    <name evidence="3" type="ORF">BUE93_20400</name>
</gene>
<dbReference type="SUPFAM" id="SSF52540">
    <property type="entry name" value="P-loop containing nucleoside triphosphate hydrolases"/>
    <property type="match status" value="1"/>
</dbReference>
<evidence type="ECO:0000259" key="2">
    <source>
        <dbReference type="SMART" id="SM00382"/>
    </source>
</evidence>